<dbReference type="Proteomes" id="UP000244080">
    <property type="component" value="Unassembled WGS sequence"/>
</dbReference>
<name>A0A0H3ZPX6_VIBSP</name>
<protein>
    <submittedName>
        <fullName evidence="1">Uncharacterized protein</fullName>
    </submittedName>
</protein>
<accession>A0A0H3ZPX6</accession>
<evidence type="ECO:0000313" key="2">
    <source>
        <dbReference type="EMBL" id="PTP11427.1"/>
    </source>
</evidence>
<dbReference type="EMBL" id="PIGA01000078">
    <property type="protein sequence ID" value="PTP11427.1"/>
    <property type="molecule type" value="Genomic_DNA"/>
</dbReference>
<sequence>MIIISLESLNIVTEFLKTLNIKSDNIFINDGTASRELVDFEVKCIDFEINGMYQTLDSEYVLHFKDTSITYTLSGNKVEVQPFKPFIKPLSDNMPSEISKFQF</sequence>
<dbReference type="RefSeq" id="WP_017085942.1">
    <property type="nucleotide sequence ID" value="NZ_CAWNZY010000093.1"/>
</dbReference>
<reference evidence="1" key="1">
    <citation type="journal article" date="2015" name="MBio">
        <title>Eco-Evolutionary Dynamics of Episomes among Ecologically Cohesive Bacterial Populations.</title>
        <authorList>
            <person name="Xue H."/>
            <person name="Cordero O.X."/>
            <person name="Camas F.M."/>
            <person name="Trimble W."/>
            <person name="Meyer F."/>
            <person name="Guglielmini J."/>
            <person name="Rocha E.P."/>
            <person name="Polz M.F."/>
        </authorList>
    </citation>
    <scope>NUCLEOTIDE SEQUENCE</scope>
    <source>
        <strain evidence="1">FF_308</strain>
    </source>
</reference>
<organism evidence="1">
    <name type="scientific">Vibrio splendidus</name>
    <dbReference type="NCBI Taxonomy" id="29497"/>
    <lineage>
        <taxon>Bacteria</taxon>
        <taxon>Pseudomonadati</taxon>
        <taxon>Pseudomonadota</taxon>
        <taxon>Gammaproteobacteria</taxon>
        <taxon>Vibrionales</taxon>
        <taxon>Vibrionaceae</taxon>
        <taxon>Vibrio</taxon>
    </lineage>
</organism>
<evidence type="ECO:0000313" key="3">
    <source>
        <dbReference type="Proteomes" id="UP000244080"/>
    </source>
</evidence>
<dbReference type="EMBL" id="KP795584">
    <property type="protein sequence ID" value="AKN38408.1"/>
    <property type="molecule type" value="Genomic_DNA"/>
</dbReference>
<reference evidence="2 3" key="2">
    <citation type="submission" date="2017-11" db="EMBL/GenBank/DDBJ databases">
        <title>Population delineation of vibrios coincides with oyster pathogenicity.</title>
        <authorList>
            <person name="Bruto M."/>
            <person name="Labreuche Y."/>
            <person name="James A."/>
            <person name="Piel D."/>
            <person name="Chenivesse S."/>
            <person name="Petton B."/>
            <person name="Polz M.F."/>
            <person name="Le Roux F."/>
        </authorList>
    </citation>
    <scope>NUCLEOTIDE SEQUENCE [LARGE SCALE GENOMIC DNA]</scope>
    <source>
        <strain evidence="2 3">1F_55</strain>
    </source>
</reference>
<gene>
    <name evidence="2" type="ORF">CWO36_24780</name>
</gene>
<dbReference type="AlphaFoldDB" id="A0A0H3ZPX6"/>
<proteinExistence type="predicted"/>
<evidence type="ECO:0000313" key="1">
    <source>
        <dbReference type="EMBL" id="AKN38408.1"/>
    </source>
</evidence>